<accession>A0ABT9XGB4</accession>
<evidence type="ECO:0000256" key="1">
    <source>
        <dbReference type="SAM" id="Phobius"/>
    </source>
</evidence>
<dbReference type="EMBL" id="JAUSTP010000002">
    <property type="protein sequence ID" value="MDQ0188868.1"/>
    <property type="molecule type" value="Genomic_DNA"/>
</dbReference>
<evidence type="ECO:0000313" key="2">
    <source>
        <dbReference type="EMBL" id="MDQ0188868.1"/>
    </source>
</evidence>
<keyword evidence="1" id="KW-1133">Transmembrane helix</keyword>
<organism evidence="2 3">
    <name type="scientific">Alicyclobacillus cycloheptanicus</name>
    <dbReference type="NCBI Taxonomy" id="1457"/>
    <lineage>
        <taxon>Bacteria</taxon>
        <taxon>Bacillati</taxon>
        <taxon>Bacillota</taxon>
        <taxon>Bacilli</taxon>
        <taxon>Bacillales</taxon>
        <taxon>Alicyclobacillaceae</taxon>
        <taxon>Alicyclobacillus</taxon>
    </lineage>
</organism>
<sequence length="92" mass="10109">MSGVHRWHFASLVLILAGFAALKFLPIVGIPCCFVLCNVALCTSIRERHTGFGVTAVAISLAGMVLSFVCFMMLLISAHQVWISQYGSMHYF</sequence>
<proteinExistence type="predicted"/>
<feature type="transmembrane region" description="Helical" evidence="1">
    <location>
        <begin position="12"/>
        <end position="41"/>
    </location>
</feature>
<keyword evidence="1" id="KW-0812">Transmembrane</keyword>
<dbReference type="Proteomes" id="UP001232973">
    <property type="component" value="Unassembled WGS sequence"/>
</dbReference>
<keyword evidence="1" id="KW-0472">Membrane</keyword>
<gene>
    <name evidence="2" type="ORF">J2S03_000680</name>
</gene>
<name>A0ABT9XGB4_9BACL</name>
<feature type="transmembrane region" description="Helical" evidence="1">
    <location>
        <begin position="53"/>
        <end position="76"/>
    </location>
</feature>
<evidence type="ECO:0000313" key="3">
    <source>
        <dbReference type="Proteomes" id="UP001232973"/>
    </source>
</evidence>
<protein>
    <submittedName>
        <fullName evidence="2">Membrane protein</fullName>
    </submittedName>
</protein>
<dbReference type="RefSeq" id="WP_274455165.1">
    <property type="nucleotide sequence ID" value="NZ_CP067097.1"/>
</dbReference>
<comment type="caution">
    <text evidence="2">The sequence shown here is derived from an EMBL/GenBank/DDBJ whole genome shotgun (WGS) entry which is preliminary data.</text>
</comment>
<reference evidence="2 3" key="1">
    <citation type="submission" date="2023-07" db="EMBL/GenBank/DDBJ databases">
        <title>Genomic Encyclopedia of Type Strains, Phase IV (KMG-IV): sequencing the most valuable type-strain genomes for metagenomic binning, comparative biology and taxonomic classification.</title>
        <authorList>
            <person name="Goeker M."/>
        </authorList>
    </citation>
    <scope>NUCLEOTIDE SEQUENCE [LARGE SCALE GENOMIC DNA]</scope>
    <source>
        <strain evidence="2 3">DSM 4006</strain>
    </source>
</reference>
<keyword evidence="3" id="KW-1185">Reference proteome</keyword>